<gene>
    <name evidence="3" type="ORF">FBUS_07564</name>
</gene>
<dbReference type="OrthoDB" id="2146116at2759"/>
<keyword evidence="4" id="KW-1185">Reference proteome</keyword>
<proteinExistence type="inferred from homology"/>
<dbReference type="GO" id="GO:0050708">
    <property type="term" value="P:regulation of protein secretion"/>
    <property type="evidence" value="ECO:0007669"/>
    <property type="project" value="TreeGrafter"/>
</dbReference>
<evidence type="ECO:0000313" key="4">
    <source>
        <dbReference type="Proteomes" id="UP000728185"/>
    </source>
</evidence>
<dbReference type="GO" id="GO:0042058">
    <property type="term" value="P:regulation of epidermal growth factor receptor signaling pathway"/>
    <property type="evidence" value="ECO:0007669"/>
    <property type="project" value="TreeGrafter"/>
</dbReference>
<evidence type="ECO:0000313" key="3">
    <source>
        <dbReference type="EMBL" id="KAA0191643.1"/>
    </source>
</evidence>
<comment type="similarity">
    <text evidence="1">Belongs to the peptidase S54 family.</text>
</comment>
<evidence type="ECO:0000256" key="1">
    <source>
        <dbReference type="ARBA" id="ARBA00009045"/>
    </source>
</evidence>
<dbReference type="InterPro" id="IPR051512">
    <property type="entry name" value="Inactive_Rhomboid"/>
</dbReference>
<dbReference type="EMBL" id="LUCM01006200">
    <property type="protein sequence ID" value="KAA0191643.1"/>
    <property type="molecule type" value="Genomic_DNA"/>
</dbReference>
<accession>A0A8E0RRS6</accession>
<reference evidence="3" key="1">
    <citation type="submission" date="2019-05" db="EMBL/GenBank/DDBJ databases">
        <title>Annotation for the trematode Fasciolopsis buski.</title>
        <authorList>
            <person name="Choi Y.-J."/>
        </authorList>
    </citation>
    <scope>NUCLEOTIDE SEQUENCE</scope>
    <source>
        <strain evidence="3">HT</strain>
        <tissue evidence="3">Whole worm</tissue>
    </source>
</reference>
<dbReference type="GO" id="GO:0005789">
    <property type="term" value="C:endoplasmic reticulum membrane"/>
    <property type="evidence" value="ECO:0007669"/>
    <property type="project" value="TreeGrafter"/>
</dbReference>
<comment type="caution">
    <text evidence="3">The sequence shown here is derived from an EMBL/GenBank/DDBJ whole genome shotgun (WGS) entry which is preliminary data.</text>
</comment>
<sequence length="434" mass="49119">MLVYLTYFSPSKLLAASRLSFSVSQLDRCFLLKLRFLSAPDGAPRLQPIPECKPGVTRSLCSDSFPEENQLQDVVLGLCGTESEEKTSNLSARSHFLAESLTVEPASETLLPQQAQYSRLCKSPQTSGKRFRAVRSCWCKPVVDHRPVFTYWITTLQIILFFLSILLFGISPVGKSLKTRFISRVLLPNGTHSEMCWPEPENYWLGLREADLIRMGARYPPCMRHDPKLYEQITQRQVARDRTSGCCLFNRQFKCYQTQKEHCSGPETEWLKHPDPDELPSSNVTFQSSEFSGYATSADQLDSHTSRSKLGPVCGLDPEFCLSPYASPLMPWSKDDVTKWPICEHTKKISTTDLETRHMTCEVTGRPCCLGRRGGCIITTRQHCDFVHGIYNEKAALCSQVNCLEKTCGMLPFADGRFPDQFYRAITALLIHRG</sequence>
<dbReference type="Proteomes" id="UP000728185">
    <property type="component" value="Unassembled WGS sequence"/>
</dbReference>
<organism evidence="3 4">
    <name type="scientific">Fasciolopsis buskii</name>
    <dbReference type="NCBI Taxonomy" id="27845"/>
    <lineage>
        <taxon>Eukaryota</taxon>
        <taxon>Metazoa</taxon>
        <taxon>Spiralia</taxon>
        <taxon>Lophotrochozoa</taxon>
        <taxon>Platyhelminthes</taxon>
        <taxon>Trematoda</taxon>
        <taxon>Digenea</taxon>
        <taxon>Plagiorchiida</taxon>
        <taxon>Echinostomata</taxon>
        <taxon>Echinostomatoidea</taxon>
        <taxon>Fasciolidae</taxon>
        <taxon>Fasciolopsis</taxon>
    </lineage>
</organism>
<keyword evidence="2" id="KW-0812">Transmembrane</keyword>
<protein>
    <submittedName>
        <fullName evidence="3">Rhomboid protein</fullName>
    </submittedName>
</protein>
<keyword evidence="2" id="KW-0472">Membrane</keyword>
<evidence type="ECO:0000256" key="2">
    <source>
        <dbReference type="SAM" id="Phobius"/>
    </source>
</evidence>
<keyword evidence="2" id="KW-1133">Transmembrane helix</keyword>
<dbReference type="AlphaFoldDB" id="A0A8E0RRS6"/>
<feature type="transmembrane region" description="Helical" evidence="2">
    <location>
        <begin position="149"/>
        <end position="170"/>
    </location>
</feature>
<dbReference type="PANTHER" id="PTHR45965:SF3">
    <property type="entry name" value="INACTIVE RHOMBOID PROTEIN 1"/>
    <property type="match status" value="1"/>
</dbReference>
<dbReference type="PANTHER" id="PTHR45965">
    <property type="entry name" value="INACTIVE RHOMBOID PROTEIN"/>
    <property type="match status" value="1"/>
</dbReference>
<name>A0A8E0RRS6_9TREM</name>